<evidence type="ECO:0000256" key="1">
    <source>
        <dbReference type="ARBA" id="ARBA00004196"/>
    </source>
</evidence>
<dbReference type="GO" id="GO:0046872">
    <property type="term" value="F:metal ion binding"/>
    <property type="evidence" value="ECO:0007669"/>
    <property type="project" value="UniProtKB-KW"/>
</dbReference>
<dbReference type="EMBL" id="MGDD01000123">
    <property type="protein sequence ID" value="OGL46533.1"/>
    <property type="molecule type" value="Genomic_DNA"/>
</dbReference>
<evidence type="ECO:0000256" key="5">
    <source>
        <dbReference type="ARBA" id="ARBA00023002"/>
    </source>
</evidence>
<dbReference type="GO" id="GO:0004130">
    <property type="term" value="F:cytochrome-c peroxidase activity"/>
    <property type="evidence" value="ECO:0007669"/>
    <property type="project" value="TreeGrafter"/>
</dbReference>
<gene>
    <name evidence="9" type="ORF">A2161_22100</name>
</gene>
<dbReference type="GO" id="GO:0020037">
    <property type="term" value="F:heme binding"/>
    <property type="evidence" value="ECO:0007669"/>
    <property type="project" value="InterPro"/>
</dbReference>
<dbReference type="AlphaFoldDB" id="A0A1F7RYB0"/>
<dbReference type="InterPro" id="IPR036909">
    <property type="entry name" value="Cyt_c-like_dom_sf"/>
</dbReference>
<sequence length="232" mass="26159">MLGKKLFEDKRFSADGTVSCANCHALDKTFADGLSVAEGIKKLTGTRNAPTVVNAVYYTTQFWDGRRPSLEEQAKDPFLNKVEHGLKNHDPIIEIIRNDPEYVDEFKKIFNIEKESITIDHVVKAIASFERTVILGNSPFDRYQYGGDKSVISESAIRGLELFRVKGRCVDCHAIEQTSAIFTDNKFHNIGVGFNTIEPKMFEIVDKFRESKEKGQVIDEAILTSKDFSELG</sequence>
<dbReference type="InterPro" id="IPR051395">
    <property type="entry name" value="Cytochrome_c_Peroxidase/MauG"/>
</dbReference>
<dbReference type="Gene3D" id="1.10.760.10">
    <property type="entry name" value="Cytochrome c-like domain"/>
    <property type="match status" value="2"/>
</dbReference>
<accession>A0A1F7RYB0</accession>
<keyword evidence="3 7" id="KW-0479">Metal-binding</keyword>
<feature type="domain" description="Cytochrome c" evidence="8">
    <location>
        <begin position="1"/>
        <end position="130"/>
    </location>
</feature>
<keyword evidence="2 7" id="KW-0349">Heme</keyword>
<dbReference type="SUPFAM" id="SSF46626">
    <property type="entry name" value="Cytochrome c"/>
    <property type="match status" value="2"/>
</dbReference>
<comment type="subcellular location">
    <subcellularLocation>
        <location evidence="1">Cell envelope</location>
    </subcellularLocation>
</comment>
<evidence type="ECO:0000259" key="8">
    <source>
        <dbReference type="PROSITE" id="PS51007"/>
    </source>
</evidence>
<evidence type="ECO:0000313" key="9">
    <source>
        <dbReference type="EMBL" id="OGL46533.1"/>
    </source>
</evidence>
<dbReference type="PANTHER" id="PTHR30600">
    <property type="entry name" value="CYTOCHROME C PEROXIDASE-RELATED"/>
    <property type="match status" value="1"/>
</dbReference>
<keyword evidence="6 7" id="KW-0408">Iron</keyword>
<keyword evidence="4" id="KW-0732">Signal</keyword>
<dbReference type="PROSITE" id="PS51007">
    <property type="entry name" value="CYTC"/>
    <property type="match status" value="2"/>
</dbReference>
<protein>
    <recommendedName>
        <fullName evidence="8">Cytochrome c domain-containing protein</fullName>
    </recommendedName>
</protein>
<evidence type="ECO:0000256" key="3">
    <source>
        <dbReference type="ARBA" id="ARBA00022723"/>
    </source>
</evidence>
<feature type="domain" description="Cytochrome c" evidence="8">
    <location>
        <begin position="154"/>
        <end position="232"/>
    </location>
</feature>
<dbReference type="Pfam" id="PF03150">
    <property type="entry name" value="CCP_MauG"/>
    <property type="match status" value="1"/>
</dbReference>
<proteinExistence type="predicted"/>
<dbReference type="Proteomes" id="UP000179266">
    <property type="component" value="Unassembled WGS sequence"/>
</dbReference>
<evidence type="ECO:0000313" key="10">
    <source>
        <dbReference type="Proteomes" id="UP000179266"/>
    </source>
</evidence>
<dbReference type="InterPro" id="IPR004852">
    <property type="entry name" value="Di-haem_cyt_c_peroxidsae"/>
</dbReference>
<evidence type="ECO:0000256" key="6">
    <source>
        <dbReference type="ARBA" id="ARBA00023004"/>
    </source>
</evidence>
<dbReference type="PANTHER" id="PTHR30600:SF10">
    <property type="entry name" value="BLL6722 PROTEIN"/>
    <property type="match status" value="1"/>
</dbReference>
<organism evidence="9 10">
    <name type="scientific">Candidatus Schekmanbacteria bacterium RBG_13_48_7</name>
    <dbReference type="NCBI Taxonomy" id="1817878"/>
    <lineage>
        <taxon>Bacteria</taxon>
        <taxon>Candidatus Schekmaniibacteriota</taxon>
    </lineage>
</organism>
<name>A0A1F7RYB0_9BACT</name>
<evidence type="ECO:0000256" key="2">
    <source>
        <dbReference type="ARBA" id="ARBA00022617"/>
    </source>
</evidence>
<evidence type="ECO:0000256" key="7">
    <source>
        <dbReference type="PROSITE-ProRule" id="PRU00433"/>
    </source>
</evidence>
<dbReference type="GO" id="GO:0009055">
    <property type="term" value="F:electron transfer activity"/>
    <property type="evidence" value="ECO:0007669"/>
    <property type="project" value="InterPro"/>
</dbReference>
<dbReference type="InterPro" id="IPR009056">
    <property type="entry name" value="Cyt_c-like_dom"/>
</dbReference>
<keyword evidence="5" id="KW-0560">Oxidoreductase</keyword>
<dbReference type="GO" id="GO:0030313">
    <property type="term" value="C:cell envelope"/>
    <property type="evidence" value="ECO:0007669"/>
    <property type="project" value="UniProtKB-SubCell"/>
</dbReference>
<comment type="caution">
    <text evidence="9">The sequence shown here is derived from an EMBL/GenBank/DDBJ whole genome shotgun (WGS) entry which is preliminary data.</text>
</comment>
<reference evidence="9 10" key="1">
    <citation type="journal article" date="2016" name="Nat. Commun.">
        <title>Thousands of microbial genomes shed light on interconnected biogeochemical processes in an aquifer system.</title>
        <authorList>
            <person name="Anantharaman K."/>
            <person name="Brown C.T."/>
            <person name="Hug L.A."/>
            <person name="Sharon I."/>
            <person name="Castelle C.J."/>
            <person name="Probst A.J."/>
            <person name="Thomas B.C."/>
            <person name="Singh A."/>
            <person name="Wilkins M.J."/>
            <person name="Karaoz U."/>
            <person name="Brodie E.L."/>
            <person name="Williams K.H."/>
            <person name="Hubbard S.S."/>
            <person name="Banfield J.F."/>
        </authorList>
    </citation>
    <scope>NUCLEOTIDE SEQUENCE [LARGE SCALE GENOMIC DNA]</scope>
</reference>
<evidence type="ECO:0000256" key="4">
    <source>
        <dbReference type="ARBA" id="ARBA00022729"/>
    </source>
</evidence>